<gene>
    <name evidence="1" type="ORF">MGWOODY_Smn1806</name>
</gene>
<evidence type="ECO:0000313" key="1">
    <source>
        <dbReference type="EMBL" id="CUS44247.1"/>
    </source>
</evidence>
<name>A0A160TK03_9ZZZZ</name>
<protein>
    <submittedName>
        <fullName evidence="1">Uncharacterized protein</fullName>
    </submittedName>
</protein>
<dbReference type="AlphaFoldDB" id="A0A160TK03"/>
<proteinExistence type="predicted"/>
<dbReference type="EMBL" id="CZQE01000123">
    <property type="protein sequence ID" value="CUS44247.1"/>
    <property type="molecule type" value="Genomic_DNA"/>
</dbReference>
<reference evidence="1" key="1">
    <citation type="submission" date="2015-10" db="EMBL/GenBank/DDBJ databases">
        <authorList>
            <person name="Gilbert D.G."/>
        </authorList>
    </citation>
    <scope>NUCLEOTIDE SEQUENCE</scope>
</reference>
<sequence>MLASSPVHLALCKSLVVIGGRREEVFLVPGIIKLLNGA</sequence>
<organism evidence="1">
    <name type="scientific">hydrothermal vent metagenome</name>
    <dbReference type="NCBI Taxonomy" id="652676"/>
    <lineage>
        <taxon>unclassified sequences</taxon>
        <taxon>metagenomes</taxon>
        <taxon>ecological metagenomes</taxon>
    </lineage>
</organism>
<accession>A0A160TK03</accession>